<keyword evidence="5" id="KW-1185">Reference proteome</keyword>
<evidence type="ECO:0000313" key="5">
    <source>
        <dbReference type="Proteomes" id="UP000019666"/>
    </source>
</evidence>
<comment type="caution">
    <text evidence="4">The sequence shown here is derived from an EMBL/GenBank/DDBJ whole genome shotgun (WGS) entry which is preliminary data.</text>
</comment>
<dbReference type="InterPro" id="IPR011723">
    <property type="entry name" value="Znf/thioredoxin_put"/>
</dbReference>
<keyword evidence="2" id="KW-1133">Transmembrane helix</keyword>
<feature type="region of interest" description="Disordered" evidence="1">
    <location>
        <begin position="123"/>
        <end position="154"/>
    </location>
</feature>
<feature type="compositionally biased region" description="Pro residues" evidence="1">
    <location>
        <begin position="130"/>
        <end position="144"/>
    </location>
</feature>
<evidence type="ECO:0000313" key="4">
    <source>
        <dbReference type="EMBL" id="EYD74587.1"/>
    </source>
</evidence>
<evidence type="ECO:0000256" key="1">
    <source>
        <dbReference type="SAM" id="MobiDB-lite"/>
    </source>
</evidence>
<dbReference type="PATRIC" id="fig|442562.3.peg.3830"/>
<feature type="transmembrane region" description="Helical" evidence="2">
    <location>
        <begin position="194"/>
        <end position="215"/>
    </location>
</feature>
<dbReference type="AlphaFoldDB" id="A0A017HJE1"/>
<dbReference type="RefSeq" id="WP_037282327.1">
    <property type="nucleotide sequence ID" value="NZ_KK088604.1"/>
</dbReference>
<gene>
    <name evidence="4" type="ORF">Rumeso_03883</name>
</gene>
<organism evidence="4 5">
    <name type="scientific">Rubellimicrobium mesophilum DSM 19309</name>
    <dbReference type="NCBI Taxonomy" id="442562"/>
    <lineage>
        <taxon>Bacteria</taxon>
        <taxon>Pseudomonadati</taxon>
        <taxon>Pseudomonadota</taxon>
        <taxon>Alphaproteobacteria</taxon>
        <taxon>Rhodobacterales</taxon>
        <taxon>Roseobacteraceae</taxon>
        <taxon>Rubellimicrobium</taxon>
    </lineage>
</organism>
<feature type="domain" description="Zinc finger/thioredoxin putative" evidence="3">
    <location>
        <begin position="1"/>
        <end position="36"/>
    </location>
</feature>
<dbReference type="STRING" id="442562.Rumeso_03883"/>
<dbReference type="NCBIfam" id="TIGR02098">
    <property type="entry name" value="MJ0042_CXXC"/>
    <property type="match status" value="1"/>
</dbReference>
<dbReference type="OrthoDB" id="7159357at2"/>
<dbReference type="HOGENOM" id="CLU_058820_0_0_5"/>
<sequence>MRLICPNCGAQYEVPPEAIPPAGRDVQCSACGTTWFQRAPQPEPLPEAEPWDLVPRVSDDEEEADDLAESVAAPAPVTPTATPRSTVTSSVADILRAEAEREAQARAEEAATRATVIERPAPVPVTERPAPMPTPEPPPLPEPLRQPARPARAPERELDIDRINSSLRSANDRFGGRAPQVRPVRRSSGFARGFWGALLVLAVLAGLYVTAPAIMEAMPQSRVVLGPYVAAVDEARLWLDRQVGAVLGNDAPAG</sequence>
<evidence type="ECO:0000259" key="3">
    <source>
        <dbReference type="Pfam" id="PF13717"/>
    </source>
</evidence>
<accession>A0A017HJE1</accession>
<dbReference type="EMBL" id="AOSK01000111">
    <property type="protein sequence ID" value="EYD74587.1"/>
    <property type="molecule type" value="Genomic_DNA"/>
</dbReference>
<keyword evidence="2" id="KW-0812">Transmembrane</keyword>
<protein>
    <submittedName>
        <fullName evidence="4">Family finger-like domain protein</fullName>
    </submittedName>
</protein>
<reference evidence="4 5" key="1">
    <citation type="submission" date="2013-02" db="EMBL/GenBank/DDBJ databases">
        <authorList>
            <person name="Fiebig A."/>
            <person name="Goeker M."/>
            <person name="Klenk H.-P.P."/>
        </authorList>
    </citation>
    <scope>NUCLEOTIDE SEQUENCE [LARGE SCALE GENOMIC DNA]</scope>
    <source>
        <strain evidence="4 5">DSM 19309</strain>
    </source>
</reference>
<keyword evidence="2" id="KW-0472">Membrane</keyword>
<evidence type="ECO:0000256" key="2">
    <source>
        <dbReference type="SAM" id="Phobius"/>
    </source>
</evidence>
<dbReference type="Pfam" id="PF13717">
    <property type="entry name" value="Zn_ribbon_4"/>
    <property type="match status" value="1"/>
</dbReference>
<feature type="compositionally biased region" description="Acidic residues" evidence="1">
    <location>
        <begin position="59"/>
        <end position="68"/>
    </location>
</feature>
<feature type="region of interest" description="Disordered" evidence="1">
    <location>
        <begin position="37"/>
        <end position="89"/>
    </location>
</feature>
<feature type="compositionally biased region" description="Low complexity" evidence="1">
    <location>
        <begin position="69"/>
        <end position="89"/>
    </location>
</feature>
<proteinExistence type="predicted"/>
<dbReference type="Proteomes" id="UP000019666">
    <property type="component" value="Unassembled WGS sequence"/>
</dbReference>
<name>A0A017HJE1_9RHOB</name>